<dbReference type="FunFam" id="3.40.50.410:FF:000009">
    <property type="entry name" value="Putative vitrin"/>
    <property type="match status" value="1"/>
</dbReference>
<feature type="region of interest" description="Disordered" evidence="23">
    <location>
        <begin position="227"/>
        <end position="257"/>
    </location>
</feature>
<dbReference type="GO" id="GO:0009881">
    <property type="term" value="F:photoreceptor activity"/>
    <property type="evidence" value="ECO:0007669"/>
    <property type="project" value="UniProtKB-KW"/>
</dbReference>
<feature type="compositionally biased region" description="Basic and acidic residues" evidence="23">
    <location>
        <begin position="891"/>
        <end position="904"/>
    </location>
</feature>
<dbReference type="GO" id="GO:0004930">
    <property type="term" value="F:G protein-coupled receptor activity"/>
    <property type="evidence" value="ECO:0007669"/>
    <property type="project" value="InterPro"/>
</dbReference>
<dbReference type="SMART" id="SM00327">
    <property type="entry name" value="VWA"/>
    <property type="match status" value="2"/>
</dbReference>
<dbReference type="GO" id="GO:0016020">
    <property type="term" value="C:membrane"/>
    <property type="evidence" value="ECO:0007669"/>
    <property type="project" value="UniProtKB-SubCell"/>
</dbReference>
<dbReference type="FunFam" id="2.170.130.20:FF:000001">
    <property type="entry name" value="Cysteine-rich secretory protein LCCL domain-containing 1"/>
    <property type="match status" value="1"/>
</dbReference>
<evidence type="ECO:0000256" key="4">
    <source>
        <dbReference type="ARBA" id="ARBA00022525"/>
    </source>
</evidence>
<comment type="function">
    <text evidence="20">Promotes matrix assembly and cell adhesiveness. Plays a role in spinal cord formation by regulating the proliferation and differentiation of neural stem cells.</text>
</comment>
<feature type="transmembrane region" description="Helical" evidence="24">
    <location>
        <begin position="360"/>
        <end position="384"/>
    </location>
</feature>
<dbReference type="InterPro" id="IPR050525">
    <property type="entry name" value="ECM_Assembly_Org"/>
</dbReference>
<evidence type="ECO:0000256" key="10">
    <source>
        <dbReference type="ARBA" id="ARBA00022729"/>
    </source>
</evidence>
<dbReference type="InterPro" id="IPR002035">
    <property type="entry name" value="VWF_A"/>
</dbReference>
<dbReference type="InterPro" id="IPR000276">
    <property type="entry name" value="GPCR_Rhodpsn"/>
</dbReference>
<evidence type="ECO:0000256" key="6">
    <source>
        <dbReference type="ARBA" id="ARBA00022543"/>
    </source>
</evidence>
<dbReference type="InterPro" id="IPR017452">
    <property type="entry name" value="GPCR_Rhodpsn_7TM"/>
</dbReference>
<dbReference type="FunFam" id="1.20.1070.10:FF:000390">
    <property type="entry name" value="Novopsin-1"/>
    <property type="match status" value="1"/>
</dbReference>
<name>A0A2I0USW5_LIMLA</name>
<keyword evidence="8" id="KW-0716">Sensory transduction</keyword>
<comment type="similarity">
    <text evidence="3">Belongs to the zygin family.</text>
</comment>
<dbReference type="InterPro" id="IPR036609">
    <property type="entry name" value="LCCL_sf"/>
</dbReference>
<keyword evidence="7" id="KW-0597">Phosphoprotein</keyword>
<dbReference type="PANTHER" id="PTHR24020">
    <property type="entry name" value="COLLAGEN ALPHA"/>
    <property type="match status" value="1"/>
</dbReference>
<keyword evidence="11" id="KW-0677">Repeat</keyword>
<keyword evidence="6" id="KW-0600">Photoreceptor protein</keyword>
<evidence type="ECO:0000259" key="25">
    <source>
        <dbReference type="PROSITE" id="PS50234"/>
    </source>
</evidence>
<comment type="subunit">
    <text evidence="21">Binds dermatan sulfate and chondroitin sulfate.</text>
</comment>
<evidence type="ECO:0000256" key="19">
    <source>
        <dbReference type="ARBA" id="ARBA00023180"/>
    </source>
</evidence>
<dbReference type="OrthoDB" id="441660at2759"/>
<dbReference type="Proteomes" id="UP000233556">
    <property type="component" value="Unassembled WGS sequence"/>
</dbReference>
<evidence type="ECO:0000259" key="27">
    <source>
        <dbReference type="PROSITE" id="PS50820"/>
    </source>
</evidence>
<evidence type="ECO:0000256" key="1">
    <source>
        <dbReference type="ARBA" id="ARBA00004370"/>
    </source>
</evidence>
<dbReference type="FunFam" id="3.40.50.410:FF:000025">
    <property type="entry name" value="Vitrin"/>
    <property type="match status" value="1"/>
</dbReference>
<dbReference type="InterPro" id="IPR036465">
    <property type="entry name" value="vWFA_dom_sf"/>
</dbReference>
<evidence type="ECO:0000256" key="14">
    <source>
        <dbReference type="ARBA" id="ARBA00022989"/>
    </source>
</evidence>
<evidence type="ECO:0000256" key="15">
    <source>
        <dbReference type="ARBA" id="ARBA00022991"/>
    </source>
</evidence>
<feature type="compositionally biased region" description="Polar residues" evidence="23">
    <location>
        <begin position="875"/>
        <end position="889"/>
    </location>
</feature>
<protein>
    <recommendedName>
        <fullName evidence="22">Vitrin</fullName>
    </recommendedName>
</protein>
<feature type="region of interest" description="Disordered" evidence="23">
    <location>
        <begin position="628"/>
        <end position="662"/>
    </location>
</feature>
<evidence type="ECO:0000256" key="2">
    <source>
        <dbReference type="ARBA" id="ARBA00004498"/>
    </source>
</evidence>
<feature type="transmembrane region" description="Helical" evidence="24">
    <location>
        <begin position="404"/>
        <end position="424"/>
    </location>
</feature>
<dbReference type="GO" id="GO:0007602">
    <property type="term" value="P:phototransduction"/>
    <property type="evidence" value="ECO:0007669"/>
    <property type="project" value="UniProtKB-KW"/>
</dbReference>
<keyword evidence="12" id="KW-0524">Neurogenesis</keyword>
<keyword evidence="9 24" id="KW-0812">Transmembrane</keyword>
<dbReference type="Pfam" id="PF00092">
    <property type="entry name" value="VWA"/>
    <property type="match status" value="2"/>
</dbReference>
<keyword evidence="29" id="KW-1185">Reference proteome</keyword>
<feature type="domain" description="LCCL" evidence="27">
    <location>
        <begin position="791"/>
        <end position="862"/>
    </location>
</feature>
<reference evidence="29" key="1">
    <citation type="submission" date="2017-11" db="EMBL/GenBank/DDBJ databases">
        <authorList>
            <person name="Lima N.C."/>
            <person name="Parody-Merino A.M."/>
            <person name="Battley P.F."/>
            <person name="Fidler A.E."/>
            <person name="Prosdocimi F."/>
        </authorList>
    </citation>
    <scope>NUCLEOTIDE SEQUENCE [LARGE SCALE GENOMIC DNA]</scope>
</reference>
<reference evidence="29" key="2">
    <citation type="submission" date="2017-12" db="EMBL/GenBank/DDBJ databases">
        <title>Genome sequence of the Bar-tailed Godwit (Limosa lapponica baueri).</title>
        <authorList>
            <person name="Lima N.C.B."/>
            <person name="Parody-Merino A.M."/>
            <person name="Battley P.F."/>
            <person name="Fidler A.E."/>
            <person name="Prosdocimi F."/>
        </authorList>
    </citation>
    <scope>NUCLEOTIDE SEQUENCE [LARGE SCALE GENOMIC DNA]</scope>
</reference>
<keyword evidence="6" id="KW-0675">Receptor</keyword>
<dbReference type="PROSITE" id="PS00238">
    <property type="entry name" value="OPSIN"/>
    <property type="match status" value="1"/>
</dbReference>
<dbReference type="Gene3D" id="2.170.130.20">
    <property type="entry name" value="LCCL-like domain"/>
    <property type="match status" value="1"/>
</dbReference>
<accession>A0A2I0USW5</accession>
<dbReference type="EMBL" id="KZ505642">
    <property type="protein sequence ID" value="PKU49131.1"/>
    <property type="molecule type" value="Genomic_DNA"/>
</dbReference>
<dbReference type="SUPFAM" id="SSF69848">
    <property type="entry name" value="LCCL domain"/>
    <property type="match status" value="1"/>
</dbReference>
<evidence type="ECO:0000256" key="9">
    <source>
        <dbReference type="ARBA" id="ARBA00022692"/>
    </source>
</evidence>
<dbReference type="Pfam" id="PF07763">
    <property type="entry name" value="FEZ"/>
    <property type="match status" value="1"/>
</dbReference>
<feature type="transmembrane region" description="Helical" evidence="24">
    <location>
        <begin position="492"/>
        <end position="513"/>
    </location>
</feature>
<evidence type="ECO:0000256" key="12">
    <source>
        <dbReference type="ARBA" id="ARBA00022902"/>
    </source>
</evidence>
<evidence type="ECO:0000256" key="20">
    <source>
        <dbReference type="ARBA" id="ARBA00060310"/>
    </source>
</evidence>
<dbReference type="CDD" id="cd01472">
    <property type="entry name" value="vWA_collagen"/>
    <property type="match status" value="1"/>
</dbReference>
<dbReference type="PROSITE" id="PS50262">
    <property type="entry name" value="G_PROTEIN_RECEP_F1_2"/>
    <property type="match status" value="1"/>
</dbReference>
<keyword evidence="14 24" id="KW-1133">Transmembrane helix</keyword>
<dbReference type="SMART" id="SM00603">
    <property type="entry name" value="LCCL"/>
    <property type="match status" value="1"/>
</dbReference>
<dbReference type="GO" id="GO:0005614">
    <property type="term" value="C:interstitial matrix"/>
    <property type="evidence" value="ECO:0007669"/>
    <property type="project" value="TreeGrafter"/>
</dbReference>
<keyword evidence="13" id="KW-0681">Retinal protein</keyword>
<keyword evidence="4" id="KW-0964">Secreted</keyword>
<evidence type="ECO:0000256" key="11">
    <source>
        <dbReference type="ARBA" id="ARBA00022737"/>
    </source>
</evidence>
<dbReference type="Gene3D" id="1.20.1070.10">
    <property type="entry name" value="Rhodopsin 7-helix transmembrane proteins"/>
    <property type="match status" value="1"/>
</dbReference>
<dbReference type="Pfam" id="PF03815">
    <property type="entry name" value="LCCL"/>
    <property type="match status" value="1"/>
</dbReference>
<dbReference type="GO" id="GO:0010811">
    <property type="term" value="P:positive regulation of cell-substrate adhesion"/>
    <property type="evidence" value="ECO:0007669"/>
    <property type="project" value="TreeGrafter"/>
</dbReference>
<dbReference type="Gene3D" id="3.40.50.410">
    <property type="entry name" value="von Willebrand factor, type A domain"/>
    <property type="match status" value="2"/>
</dbReference>
<feature type="transmembrane region" description="Helical" evidence="24">
    <location>
        <begin position="329"/>
        <end position="348"/>
    </location>
</feature>
<evidence type="ECO:0000313" key="29">
    <source>
        <dbReference type="Proteomes" id="UP000233556"/>
    </source>
</evidence>
<gene>
    <name evidence="28" type="ORF">llap_573</name>
</gene>
<dbReference type="CDD" id="cd15074">
    <property type="entry name" value="7tmA_Opsin5_neuropsin"/>
    <property type="match status" value="1"/>
</dbReference>
<evidence type="ECO:0000256" key="5">
    <source>
        <dbReference type="ARBA" id="ARBA00022530"/>
    </source>
</evidence>
<keyword evidence="17 24" id="KW-0472">Membrane</keyword>
<dbReference type="InterPro" id="IPR011680">
    <property type="entry name" value="FEZ"/>
</dbReference>
<dbReference type="InterPro" id="IPR027430">
    <property type="entry name" value="Retinal_BS"/>
</dbReference>
<evidence type="ECO:0000256" key="21">
    <source>
        <dbReference type="ARBA" id="ARBA00063385"/>
    </source>
</evidence>
<proteinExistence type="inferred from homology"/>
<feature type="domain" description="VWFA" evidence="25">
    <location>
        <begin position="1099"/>
        <end position="1280"/>
    </location>
</feature>
<evidence type="ECO:0000313" key="28">
    <source>
        <dbReference type="EMBL" id="PKU49131.1"/>
    </source>
</evidence>
<feature type="compositionally biased region" description="Low complexity" evidence="23">
    <location>
        <begin position="933"/>
        <end position="973"/>
    </location>
</feature>
<dbReference type="GO" id="GO:0030198">
    <property type="term" value="P:extracellular matrix organization"/>
    <property type="evidence" value="ECO:0007669"/>
    <property type="project" value="TreeGrafter"/>
</dbReference>
<evidence type="ECO:0000256" key="23">
    <source>
        <dbReference type="SAM" id="MobiDB-lite"/>
    </source>
</evidence>
<dbReference type="Pfam" id="PF00001">
    <property type="entry name" value="7tm_1"/>
    <property type="match status" value="1"/>
</dbReference>
<keyword evidence="16" id="KW-0175">Coiled coil</keyword>
<feature type="transmembrane region" description="Helical" evidence="24">
    <location>
        <begin position="545"/>
        <end position="567"/>
    </location>
</feature>
<feature type="domain" description="G-protein coupled receptors family 1 profile" evidence="26">
    <location>
        <begin position="339"/>
        <end position="596"/>
    </location>
</feature>
<evidence type="ECO:0000256" key="7">
    <source>
        <dbReference type="ARBA" id="ARBA00022553"/>
    </source>
</evidence>
<feature type="region of interest" description="Disordered" evidence="23">
    <location>
        <begin position="1"/>
        <end position="27"/>
    </location>
</feature>
<evidence type="ECO:0000256" key="17">
    <source>
        <dbReference type="ARBA" id="ARBA00023136"/>
    </source>
</evidence>
<feature type="transmembrane region" description="Helical" evidence="24">
    <location>
        <begin position="445"/>
        <end position="465"/>
    </location>
</feature>
<keyword evidence="5" id="KW-0272">Extracellular matrix</keyword>
<dbReference type="InterPro" id="IPR004043">
    <property type="entry name" value="LCCL"/>
</dbReference>
<keyword evidence="15" id="KW-0157">Chromophore</keyword>
<feature type="compositionally biased region" description="Basic and acidic residues" evidence="23">
    <location>
        <begin position="914"/>
        <end position="926"/>
    </location>
</feature>
<feature type="transmembrane region" description="Helical" evidence="24">
    <location>
        <begin position="579"/>
        <end position="599"/>
    </location>
</feature>
<dbReference type="PRINTS" id="PR00453">
    <property type="entry name" value="VWFADOMAIN"/>
</dbReference>
<feature type="transmembrane region" description="Helical" evidence="24">
    <location>
        <begin position="732"/>
        <end position="756"/>
    </location>
</feature>
<feature type="region of interest" description="Disordered" evidence="23">
    <location>
        <begin position="873"/>
        <end position="973"/>
    </location>
</feature>
<dbReference type="PROSITE" id="PS50820">
    <property type="entry name" value="LCCL"/>
    <property type="match status" value="1"/>
</dbReference>
<keyword evidence="10" id="KW-0732">Signal</keyword>
<dbReference type="PANTHER" id="PTHR24020:SF23">
    <property type="entry name" value="VITRIN"/>
    <property type="match status" value="1"/>
</dbReference>
<dbReference type="GO" id="GO:0007399">
    <property type="term" value="P:nervous system development"/>
    <property type="evidence" value="ECO:0007669"/>
    <property type="project" value="UniProtKB-KW"/>
</dbReference>
<keyword evidence="18" id="KW-1015">Disulfide bond</keyword>
<evidence type="ECO:0000256" key="22">
    <source>
        <dbReference type="ARBA" id="ARBA00073850"/>
    </source>
</evidence>
<evidence type="ECO:0000259" key="26">
    <source>
        <dbReference type="PROSITE" id="PS50262"/>
    </source>
</evidence>
<dbReference type="SUPFAM" id="SSF53300">
    <property type="entry name" value="vWA-like"/>
    <property type="match status" value="2"/>
</dbReference>
<evidence type="ECO:0000256" key="8">
    <source>
        <dbReference type="ARBA" id="ARBA00022606"/>
    </source>
</evidence>
<feature type="domain" description="VWFA" evidence="25">
    <location>
        <begin position="1301"/>
        <end position="1470"/>
    </location>
</feature>
<keyword evidence="19" id="KW-0325">Glycoprotein</keyword>
<evidence type="ECO:0000256" key="3">
    <source>
        <dbReference type="ARBA" id="ARBA00006788"/>
    </source>
</evidence>
<evidence type="ECO:0000256" key="13">
    <source>
        <dbReference type="ARBA" id="ARBA00022925"/>
    </source>
</evidence>
<dbReference type="PRINTS" id="PR00237">
    <property type="entry name" value="GPCRRHODOPSN"/>
</dbReference>
<dbReference type="SUPFAM" id="SSF81321">
    <property type="entry name" value="Family A G protein-coupled receptor-like"/>
    <property type="match status" value="1"/>
</dbReference>
<evidence type="ECO:0000256" key="16">
    <source>
        <dbReference type="ARBA" id="ARBA00023054"/>
    </source>
</evidence>
<evidence type="ECO:0000256" key="24">
    <source>
        <dbReference type="SAM" id="Phobius"/>
    </source>
</evidence>
<feature type="compositionally biased region" description="Basic and acidic residues" evidence="23">
    <location>
        <begin position="631"/>
        <end position="644"/>
    </location>
</feature>
<sequence length="1484" mass="164506">MAAAASQRDPGDWQDFSGFQPSAGSGPEAARDKGLHFCSFITLFRIWNALTDNYGNVMPVDWKSSHTRALHLPTLNLSEKGVNDNLNLDLSDDEELREQLDMHSIIVSCINDEPLFTAEQVIEEIEEMMQESPDPEDDETPTQSDRLSILSQEIQTLKRSSTNNSYEERVKRLSVAELNELLEEIETAIKDYSEELVQQLALRDELEFEKEVKNSFISVLIEVQNKQREHKETAKKKKKLKNGSPQNGKQERGHMPGTRFSMEGISNVIQNGFRHTFGNSGGEKQYLTTVIPYEKKNGPPSVEDLQTLTKILHAMKEDSEKVPSLLTDYILKGWLSWFGNSIVIFVLYKQRHLLQPTDYLTFNLAVSDASISVFGYSRGIIEIFNVFRDDGFIITSIWTCQVDGFLTLLFGLASINTLTVISVTRYIKGCHPDRGHCISNSSMTVALVLIWIAAFFWSAAPLLGWGSYTDRMYGTCEIDWAKANFSTIYKSYIVSIFICCFFLPVSVMVFSYVSIINTVKLSHALTGLGDPTERQRRMERDVTRVSIVICTAFIIAWSPYAVISIWSAFGHPVPNLTSILASLFAKSASFYNPIIYFGMSSKFRRDIFILFHCAKEVKDPVKLKRFKNLKQKQEPSQKEEKYAGEMHPAPSPDSGVGSPTNTPPPANKEVCFGILDTPSNNPDIECDRLASTAKLCMISWGVITWRRFCRLIPEVVFGGKSSRCSLVTHPDFALLTMKATVIATFFGVFLICTYAAKEATKKTKKAKLYVPQIDCDVKAGKIINPEFIAKCPPGCQDVKYRVYGTDIYASFSSVCNAAIHSGIIDNTGGKILVQKVAGHSGYRGSFSNGVRSLSLPRWRESFLVSEGKPRKGVTYPSTLEYSSSKSTAVKSEPKKPERDLKATKSADTANTSEKASEQGDTVRKEYQTSPELTPATQMSTTTPTPTTTTTDPSTTTPKPTPTPATTRTTTVAAAAKTRPGLHRIRDIGSSSVHPAYSSVIAAASRQVQAAQGRGQNTAFRGSSTSASNRNILRPSTGIQRQEPVAAFQRAASSPAHLAMETDLWKPGLSLFDTDFSSKEELNLKPVESISQGNPNCKVDLSFLMDGSWSIGKRRFQLQKQFLGNVAQALGIGSTGPLMGIVQYGDDPSTEFNLKTYDNSKDLRNAIEKISQKGGLSNVGKALSFVNKNFFLDANGNRGGAPNVVVVMVDGWPTDRVEEASRLARESGINIFFVTIEAAAESEKQNVIEPNFVDKAVCRTNGFYSISVPSWFGLHKVVQPLVKRVCDTDRLVCSKTCLNSADIGFVIDGSSSVGTSNFRTVLQFVANISKEFEISDTDTRIGAVQYTYEQRLEFSFDKYSTKQDVLSAIKRISYWSGGTSTGAAISYASEQLFSKSKPNKRKIMILITDGRSYDDVRVPATAAHRNGVIAYSVGVAWAAQDELEAIATDPDKEHSFFVDEFDNLYRFVNQLIQNICTEFNSQPRN</sequence>
<comment type="subcellular location">
    <subcellularLocation>
        <location evidence="1">Membrane</location>
    </subcellularLocation>
    <subcellularLocation>
        <location evidence="2">Secreted</location>
        <location evidence="2">Extracellular space</location>
        <location evidence="2">Extracellular matrix</location>
    </subcellularLocation>
</comment>
<organism evidence="28 29">
    <name type="scientific">Limosa lapponica baueri</name>
    <dbReference type="NCBI Taxonomy" id="1758121"/>
    <lineage>
        <taxon>Eukaryota</taxon>
        <taxon>Metazoa</taxon>
        <taxon>Chordata</taxon>
        <taxon>Craniata</taxon>
        <taxon>Vertebrata</taxon>
        <taxon>Euteleostomi</taxon>
        <taxon>Archelosauria</taxon>
        <taxon>Archosauria</taxon>
        <taxon>Dinosauria</taxon>
        <taxon>Saurischia</taxon>
        <taxon>Theropoda</taxon>
        <taxon>Coelurosauria</taxon>
        <taxon>Aves</taxon>
        <taxon>Neognathae</taxon>
        <taxon>Neoaves</taxon>
        <taxon>Charadriiformes</taxon>
        <taxon>Scolopacidae</taxon>
        <taxon>Limosa</taxon>
    </lineage>
</organism>
<evidence type="ECO:0000256" key="18">
    <source>
        <dbReference type="ARBA" id="ARBA00023157"/>
    </source>
</evidence>
<dbReference type="PROSITE" id="PS50234">
    <property type="entry name" value="VWFA"/>
    <property type="match status" value="2"/>
</dbReference>